<keyword evidence="2" id="KW-1185">Reference proteome</keyword>
<dbReference type="EMBL" id="FMZO01000008">
    <property type="protein sequence ID" value="SDD37999.1"/>
    <property type="molecule type" value="Genomic_DNA"/>
</dbReference>
<proteinExistence type="predicted"/>
<accession>A0A1G6U9M9</accession>
<name>A0A1G6U9M9_NIADE</name>
<dbReference type="OrthoDB" id="9800869at2"/>
<evidence type="ECO:0000313" key="1">
    <source>
        <dbReference type="EMBL" id="SDD37999.1"/>
    </source>
</evidence>
<protein>
    <submittedName>
        <fullName evidence="1">Uncharacterized protein</fullName>
    </submittedName>
</protein>
<gene>
    <name evidence="1" type="ORF">SAMN04487894_108194</name>
</gene>
<dbReference type="RefSeq" id="WP_090391134.1">
    <property type="nucleotide sequence ID" value="NZ_FMZO01000008.1"/>
</dbReference>
<sequence>MGGILNKAGEKITQKAGEVITSGGVSAKGNTGATVGTESGAAGKKRVSFDAGFDFKAGSTILYTGQFEKLNTGSLPATLKTNGSGQLVKSGDIAGTWLEMQTGAMYKLNSNVKLPQSFTVEFDLLTSCDKIDDISPVNFGFAGNNSVSSFGEGDIAHTSLEFFNENKITSFAGPADKYINTEYDLKPYANDKLHVSIAVNNDQMKVYLDKTKVLDAKMFKAGAAKYFFISAPIKTENDAKVYFSNLVIAQ</sequence>
<dbReference type="STRING" id="1285928.SAMN04487894_108194"/>
<dbReference type="AlphaFoldDB" id="A0A1G6U9M9"/>
<evidence type="ECO:0000313" key="2">
    <source>
        <dbReference type="Proteomes" id="UP000198757"/>
    </source>
</evidence>
<reference evidence="2" key="1">
    <citation type="submission" date="2016-10" db="EMBL/GenBank/DDBJ databases">
        <authorList>
            <person name="Varghese N."/>
            <person name="Submissions S."/>
        </authorList>
    </citation>
    <scope>NUCLEOTIDE SEQUENCE [LARGE SCALE GENOMIC DNA]</scope>
    <source>
        <strain evidence="2">DSM 25811 / CCM 8410 / LMG 26954 / E90</strain>
    </source>
</reference>
<organism evidence="1 2">
    <name type="scientific">Niabella drilacis (strain DSM 25811 / CCM 8410 / CCUG 62505 / LMG 26954 / E90)</name>
    <dbReference type="NCBI Taxonomy" id="1285928"/>
    <lineage>
        <taxon>Bacteria</taxon>
        <taxon>Pseudomonadati</taxon>
        <taxon>Bacteroidota</taxon>
        <taxon>Chitinophagia</taxon>
        <taxon>Chitinophagales</taxon>
        <taxon>Chitinophagaceae</taxon>
        <taxon>Niabella</taxon>
    </lineage>
</organism>
<dbReference type="Proteomes" id="UP000198757">
    <property type="component" value="Unassembled WGS sequence"/>
</dbReference>